<dbReference type="EMBL" id="AP027059">
    <property type="protein sequence ID" value="BDU49486.1"/>
    <property type="molecule type" value="Genomic_DNA"/>
</dbReference>
<gene>
    <name evidence="1" type="ORF">HLVA_00550</name>
</gene>
<protein>
    <recommendedName>
        <fullName evidence="3">SMI1/KNR4 family protein</fullName>
    </recommendedName>
</protein>
<dbReference type="PANTHER" id="PTHR32011">
    <property type="entry name" value="OS08G0472400 PROTEIN"/>
    <property type="match status" value="1"/>
</dbReference>
<dbReference type="Proteomes" id="UP001321582">
    <property type="component" value="Chromosome"/>
</dbReference>
<dbReference type="PANTHER" id="PTHR32011:SF2">
    <property type="entry name" value="OS08G0472400 PROTEIN"/>
    <property type="match status" value="1"/>
</dbReference>
<evidence type="ECO:0000313" key="2">
    <source>
        <dbReference type="Proteomes" id="UP001321582"/>
    </source>
</evidence>
<reference evidence="1 2" key="1">
    <citation type="submission" date="2022-11" db="EMBL/GenBank/DDBJ databases">
        <title>Haliovirga abyssi gen. nov., sp. nov., a mesophilic fermentative bacterium isolated from the Iheya North hydrothermal field and the proposal of Haliovirgaceae fam. nov.</title>
        <authorList>
            <person name="Miyazaki U."/>
            <person name="Tame A."/>
            <person name="Miyazaki J."/>
            <person name="Takai K."/>
            <person name="Sawayama S."/>
            <person name="Kitajima M."/>
            <person name="Okamoto A."/>
            <person name="Nakagawa S."/>
        </authorList>
    </citation>
    <scope>NUCLEOTIDE SEQUENCE [LARGE SCALE GENOMIC DNA]</scope>
    <source>
        <strain evidence="1 2">IC12</strain>
    </source>
</reference>
<sequence length="273" mass="33024">MNNIELSNQLERIKIDSSRLFINKEVDCSYCLIKKGRKWIFFFTERGERREEKTFKDEDSACNYALNFIKNMYLETDTKERLKNNPVLIRNCIEAINLLRNNDVIIDDGLLKKEISEIENKYNIVFPPDLREFYSYGLPVSKGFINWRNSDPEYIKTIKERLSWPYEGIIFDIKNNKFWIEEFGEEPTEIDEKIRKFSEYFKKVPKLIPIYGHRYIPIEPYEENNPIISVYQTDIIFYGENLFDYFKIEFGKKNYEVDYNKVKKIRFWSEVVE</sequence>
<proteinExistence type="predicted"/>
<dbReference type="RefSeq" id="WP_307904442.1">
    <property type="nucleotide sequence ID" value="NZ_AP027059.1"/>
</dbReference>
<keyword evidence="2" id="KW-1185">Reference proteome</keyword>
<accession>A0AAU9DU94</accession>
<dbReference type="AlphaFoldDB" id="A0AAU9DU94"/>
<evidence type="ECO:0000313" key="1">
    <source>
        <dbReference type="EMBL" id="BDU49486.1"/>
    </source>
</evidence>
<evidence type="ECO:0008006" key="3">
    <source>
        <dbReference type="Google" id="ProtNLM"/>
    </source>
</evidence>
<dbReference type="KEGG" id="haby:HLVA_00550"/>
<name>A0AAU9DU94_9FUSO</name>
<organism evidence="1 2">
    <name type="scientific">Haliovirga abyssi</name>
    <dbReference type="NCBI Taxonomy" id="2996794"/>
    <lineage>
        <taxon>Bacteria</taxon>
        <taxon>Fusobacteriati</taxon>
        <taxon>Fusobacteriota</taxon>
        <taxon>Fusobacteriia</taxon>
        <taxon>Fusobacteriales</taxon>
        <taxon>Haliovirgaceae</taxon>
        <taxon>Haliovirga</taxon>
    </lineage>
</organism>